<dbReference type="InterPro" id="IPR036271">
    <property type="entry name" value="Tet_transcr_reg_TetR-rel_C_sf"/>
</dbReference>
<evidence type="ECO:0000256" key="2">
    <source>
        <dbReference type="PROSITE-ProRule" id="PRU00335"/>
    </source>
</evidence>
<dbReference type="EMBL" id="FNSD01000001">
    <property type="protein sequence ID" value="SEB49495.1"/>
    <property type="molecule type" value="Genomic_DNA"/>
</dbReference>
<dbReference type="Pfam" id="PF00440">
    <property type="entry name" value="TetR_N"/>
    <property type="match status" value="1"/>
</dbReference>
<proteinExistence type="predicted"/>
<dbReference type="InterPro" id="IPR001647">
    <property type="entry name" value="HTH_TetR"/>
</dbReference>
<dbReference type="SUPFAM" id="SSF48498">
    <property type="entry name" value="Tetracyclin repressor-like, C-terminal domain"/>
    <property type="match status" value="1"/>
</dbReference>
<protein>
    <submittedName>
        <fullName evidence="4">Transcriptional regulator, TetR family</fullName>
    </submittedName>
</protein>
<dbReference type="GO" id="GO:0003677">
    <property type="term" value="F:DNA binding"/>
    <property type="evidence" value="ECO:0007669"/>
    <property type="project" value="UniProtKB-UniRule"/>
</dbReference>
<dbReference type="Gene3D" id="1.10.357.10">
    <property type="entry name" value="Tetracycline Repressor, domain 2"/>
    <property type="match status" value="1"/>
</dbReference>
<dbReference type="OrthoDB" id="114223at2"/>
<evidence type="ECO:0000256" key="1">
    <source>
        <dbReference type="ARBA" id="ARBA00023125"/>
    </source>
</evidence>
<dbReference type="PANTHER" id="PTHR43479:SF11">
    <property type="entry name" value="ACREF_ENVCD OPERON REPRESSOR-RELATED"/>
    <property type="match status" value="1"/>
</dbReference>
<evidence type="ECO:0000313" key="4">
    <source>
        <dbReference type="EMBL" id="SEB49495.1"/>
    </source>
</evidence>
<evidence type="ECO:0000313" key="5">
    <source>
        <dbReference type="Proteomes" id="UP000182409"/>
    </source>
</evidence>
<keyword evidence="1 2" id="KW-0238">DNA-binding</keyword>
<dbReference type="PANTHER" id="PTHR43479">
    <property type="entry name" value="ACREF/ENVCD OPERON REPRESSOR-RELATED"/>
    <property type="match status" value="1"/>
</dbReference>
<accession>A0A1H4JUE7</accession>
<feature type="domain" description="HTH tetR-type" evidence="3">
    <location>
        <begin position="26"/>
        <end position="86"/>
    </location>
</feature>
<organism evidence="4 5">
    <name type="scientific">Terriglobus roseus</name>
    <dbReference type="NCBI Taxonomy" id="392734"/>
    <lineage>
        <taxon>Bacteria</taxon>
        <taxon>Pseudomonadati</taxon>
        <taxon>Acidobacteriota</taxon>
        <taxon>Terriglobia</taxon>
        <taxon>Terriglobales</taxon>
        <taxon>Acidobacteriaceae</taxon>
        <taxon>Terriglobus</taxon>
    </lineage>
</organism>
<evidence type="ECO:0000259" key="3">
    <source>
        <dbReference type="PROSITE" id="PS50977"/>
    </source>
</evidence>
<gene>
    <name evidence="4" type="ORF">SAMN05443244_0804</name>
</gene>
<dbReference type="Proteomes" id="UP000182409">
    <property type="component" value="Unassembled WGS sequence"/>
</dbReference>
<dbReference type="SUPFAM" id="SSF46689">
    <property type="entry name" value="Homeodomain-like"/>
    <property type="match status" value="1"/>
</dbReference>
<feature type="DNA-binding region" description="H-T-H motif" evidence="2">
    <location>
        <begin position="49"/>
        <end position="68"/>
    </location>
</feature>
<sequence length="215" mass="24323">MLDSTHYTDLPQDLHLREGRTQERSLLTRQQLIDAARQVFARDGFEKASIHDISSLAGKTRGAFYTHFEGKEDVFFAIFEQYLADGQEQFRQRLQDAHTREERIAALAAHLVDIVEDKERSLLALEFKMYVLRHPQDQPRLTVLHAAVCRRGCSTHVEELLPELFLPAGSIENRRQVAQIGAIVDGLALNRLFDPGSLDTETLLTQASAGIQALM</sequence>
<dbReference type="PROSITE" id="PS50977">
    <property type="entry name" value="HTH_TETR_2"/>
    <property type="match status" value="1"/>
</dbReference>
<dbReference type="InterPro" id="IPR009057">
    <property type="entry name" value="Homeodomain-like_sf"/>
</dbReference>
<reference evidence="4 5" key="1">
    <citation type="submission" date="2016-10" db="EMBL/GenBank/DDBJ databases">
        <authorList>
            <person name="de Groot N.N."/>
        </authorList>
    </citation>
    <scope>NUCLEOTIDE SEQUENCE [LARGE SCALE GENOMIC DNA]</scope>
    <source>
        <strain evidence="4 5">AB35.6</strain>
    </source>
</reference>
<dbReference type="PRINTS" id="PR00455">
    <property type="entry name" value="HTHTETR"/>
</dbReference>
<name>A0A1H4JUE7_9BACT</name>
<dbReference type="RefSeq" id="WP_074652451.1">
    <property type="nucleotide sequence ID" value="NZ_FNSD01000001.1"/>
</dbReference>
<dbReference type="AlphaFoldDB" id="A0A1H4JUE7"/>
<dbReference type="InterPro" id="IPR050624">
    <property type="entry name" value="HTH-type_Tx_Regulator"/>
</dbReference>